<accession>A0A183AXH8</accession>
<feature type="region of interest" description="Disordered" evidence="1">
    <location>
        <begin position="131"/>
        <end position="163"/>
    </location>
</feature>
<proteinExistence type="predicted"/>
<dbReference type="Gene3D" id="3.30.519.10">
    <property type="entry name" value="Guanine Nucleotide Dissociation Inhibitor, domain 2"/>
    <property type="match status" value="1"/>
</dbReference>
<dbReference type="WBParaSite" id="ECPE_0001169801-mRNA-1">
    <property type="protein sequence ID" value="ECPE_0001169801-mRNA-1"/>
    <property type="gene ID" value="ECPE_0001169801"/>
</dbReference>
<reference evidence="4" key="1">
    <citation type="submission" date="2016-06" db="UniProtKB">
        <authorList>
            <consortium name="WormBaseParasite"/>
        </authorList>
    </citation>
    <scope>IDENTIFICATION</scope>
</reference>
<sequence length="211" mass="23217">EEFNGISTTPAPSIPFGPSTAIVLNEDANETHPMHTESSPMDTGLEGTTGTRRTGNEIATESALDSTGSNSTKSVWTRASLEQKLHRVDLDLMPKIIYAESPTVTALLRADVTRYLEFRFVSRLLALTVSPSSGNAQSDSTQNQTDKVQPSSESRETYSTRPIRELLTENRNLDSFTQQLVTNNLALGSDEITTKEVCFRQLLLLFTCLCL</sequence>
<reference evidence="2 3" key="2">
    <citation type="submission" date="2018-11" db="EMBL/GenBank/DDBJ databases">
        <authorList>
            <consortium name="Pathogen Informatics"/>
        </authorList>
    </citation>
    <scope>NUCLEOTIDE SEQUENCE [LARGE SCALE GENOMIC DNA]</scope>
    <source>
        <strain evidence="2 3">Egypt</strain>
    </source>
</reference>
<keyword evidence="3" id="KW-1185">Reference proteome</keyword>
<gene>
    <name evidence="2" type="ORF">ECPE_LOCUS11663</name>
</gene>
<feature type="compositionally biased region" description="Basic and acidic residues" evidence="1">
    <location>
        <begin position="153"/>
        <end position="163"/>
    </location>
</feature>
<feature type="region of interest" description="Disordered" evidence="1">
    <location>
        <begin position="31"/>
        <end position="53"/>
    </location>
</feature>
<evidence type="ECO:0000313" key="3">
    <source>
        <dbReference type="Proteomes" id="UP000272942"/>
    </source>
</evidence>
<feature type="compositionally biased region" description="Low complexity" evidence="1">
    <location>
        <begin position="43"/>
        <end position="53"/>
    </location>
</feature>
<name>A0A183AXH8_9TREM</name>
<evidence type="ECO:0000256" key="1">
    <source>
        <dbReference type="SAM" id="MobiDB-lite"/>
    </source>
</evidence>
<evidence type="ECO:0000313" key="4">
    <source>
        <dbReference type="WBParaSite" id="ECPE_0001169801-mRNA-1"/>
    </source>
</evidence>
<dbReference type="OrthoDB" id="6288305at2759"/>
<protein>
    <submittedName>
        <fullName evidence="4">Mlh1_C domain-containing protein</fullName>
    </submittedName>
</protein>
<evidence type="ECO:0000313" key="2">
    <source>
        <dbReference type="EMBL" id="VDP88794.1"/>
    </source>
</evidence>
<dbReference type="AlphaFoldDB" id="A0A183AXH8"/>
<organism evidence="4">
    <name type="scientific">Echinostoma caproni</name>
    <dbReference type="NCBI Taxonomy" id="27848"/>
    <lineage>
        <taxon>Eukaryota</taxon>
        <taxon>Metazoa</taxon>
        <taxon>Spiralia</taxon>
        <taxon>Lophotrochozoa</taxon>
        <taxon>Platyhelminthes</taxon>
        <taxon>Trematoda</taxon>
        <taxon>Digenea</taxon>
        <taxon>Plagiorchiida</taxon>
        <taxon>Echinostomata</taxon>
        <taxon>Echinostomatoidea</taxon>
        <taxon>Echinostomatidae</taxon>
        <taxon>Echinostoma</taxon>
    </lineage>
</organism>
<dbReference type="Proteomes" id="UP000272942">
    <property type="component" value="Unassembled WGS sequence"/>
</dbReference>
<dbReference type="EMBL" id="UZAN01051268">
    <property type="protein sequence ID" value="VDP88794.1"/>
    <property type="molecule type" value="Genomic_DNA"/>
</dbReference>
<feature type="compositionally biased region" description="Polar residues" evidence="1">
    <location>
        <begin position="131"/>
        <end position="152"/>
    </location>
</feature>